<comment type="caution">
    <text evidence="1">The sequence shown here is derived from an EMBL/GenBank/DDBJ whole genome shotgun (WGS) entry which is preliminary data.</text>
</comment>
<dbReference type="OrthoDB" id="6038751at2759"/>
<dbReference type="AlphaFoldDB" id="A0A812CKE0"/>
<accession>A0A812CKE0</accession>
<evidence type="ECO:0000313" key="1">
    <source>
        <dbReference type="EMBL" id="CAE1267735.1"/>
    </source>
</evidence>
<protein>
    <submittedName>
        <fullName evidence="1">Uncharacterized protein</fullName>
    </submittedName>
</protein>
<gene>
    <name evidence="1" type="ORF">SPHA_35723</name>
</gene>
<organism evidence="1 2">
    <name type="scientific">Acanthosepion pharaonis</name>
    <name type="common">Pharaoh cuttlefish</name>
    <name type="synonym">Sepia pharaonis</name>
    <dbReference type="NCBI Taxonomy" id="158019"/>
    <lineage>
        <taxon>Eukaryota</taxon>
        <taxon>Metazoa</taxon>
        <taxon>Spiralia</taxon>
        <taxon>Lophotrochozoa</taxon>
        <taxon>Mollusca</taxon>
        <taxon>Cephalopoda</taxon>
        <taxon>Coleoidea</taxon>
        <taxon>Decapodiformes</taxon>
        <taxon>Sepiida</taxon>
        <taxon>Sepiina</taxon>
        <taxon>Sepiidae</taxon>
        <taxon>Acanthosepion</taxon>
    </lineage>
</organism>
<sequence length="248" mass="29099">MIYTLYYSFFVLFGKDVLGKFFSSAKTKKMLHSTTSVVPAGARVPEYSMHKNIYLTGDWKSHMWRGASHYIPSERRWLAYHNYRCLPLLAKRDAKDLQSETEYVDFIQSRDTPSGIRYRNIGLLPCRYPELRLFGYKRVTPSFPCREFMCWPLSSDVKCYHDPYVTQRGEYGYYHDVLDTSAFRRRKDVPASLKIDACDVPNYGHIPNFLYGKTTFSEWIDRNNPMYNNTFCTGIQNTHHVDQPDPDA</sequence>
<reference evidence="1" key="1">
    <citation type="submission" date="2021-01" db="EMBL/GenBank/DDBJ databases">
        <authorList>
            <person name="Li R."/>
            <person name="Bekaert M."/>
        </authorList>
    </citation>
    <scope>NUCLEOTIDE SEQUENCE</scope>
    <source>
        <strain evidence="1">Farmed</strain>
    </source>
</reference>
<keyword evidence="2" id="KW-1185">Reference proteome</keyword>
<dbReference type="EMBL" id="CAHIKZ030001550">
    <property type="protein sequence ID" value="CAE1267735.1"/>
    <property type="molecule type" value="Genomic_DNA"/>
</dbReference>
<name>A0A812CKE0_ACAPH</name>
<dbReference type="Proteomes" id="UP000597762">
    <property type="component" value="Unassembled WGS sequence"/>
</dbReference>
<proteinExistence type="predicted"/>
<evidence type="ECO:0000313" key="2">
    <source>
        <dbReference type="Proteomes" id="UP000597762"/>
    </source>
</evidence>